<evidence type="ECO:0000313" key="7">
    <source>
        <dbReference type="Proteomes" id="UP000261580"/>
    </source>
</evidence>
<dbReference type="AlphaFoldDB" id="A0A3Q4GQ56"/>
<dbReference type="GeneTree" id="ENSGT01150000286924"/>
<feature type="domain" description="Ig-like" evidence="5">
    <location>
        <begin position="162"/>
        <end position="238"/>
    </location>
</feature>
<dbReference type="PANTHER" id="PTHR46484:SF1">
    <property type="entry name" value="SCHWANN CELL MYELIN PROTEIN-RELATED"/>
    <property type="match status" value="1"/>
</dbReference>
<dbReference type="InterPro" id="IPR007110">
    <property type="entry name" value="Ig-like_dom"/>
</dbReference>
<keyword evidence="3" id="KW-1015">Disulfide bond</keyword>
<dbReference type="InterPro" id="IPR013106">
    <property type="entry name" value="Ig_V-set"/>
</dbReference>
<feature type="chain" id="PRO_5018564826" description="Ig-like domain-containing protein" evidence="4">
    <location>
        <begin position="39"/>
        <end position="305"/>
    </location>
</feature>
<evidence type="ECO:0000313" key="6">
    <source>
        <dbReference type="Ensembl" id="ENSNBRP00000009043.1"/>
    </source>
</evidence>
<evidence type="ECO:0000256" key="4">
    <source>
        <dbReference type="SAM" id="SignalP"/>
    </source>
</evidence>
<dbReference type="STRING" id="32507.ENSNBRP00000009043"/>
<dbReference type="InterPro" id="IPR013162">
    <property type="entry name" value="CD80_C2-set"/>
</dbReference>
<dbReference type="Proteomes" id="UP000261580">
    <property type="component" value="Unassembled WGS sequence"/>
</dbReference>
<keyword evidence="4" id="KW-0732">Signal</keyword>
<reference evidence="6" key="1">
    <citation type="submission" date="2025-08" db="UniProtKB">
        <authorList>
            <consortium name="Ensembl"/>
        </authorList>
    </citation>
    <scope>IDENTIFICATION</scope>
</reference>
<accession>A0A3Q4GQ56</accession>
<dbReference type="Ensembl" id="ENSNBRT00000009302.1">
    <property type="protein sequence ID" value="ENSNBRP00000009043.1"/>
    <property type="gene ID" value="ENSNBRG00000007060.1"/>
</dbReference>
<keyword evidence="2" id="KW-1133">Transmembrane helix</keyword>
<feature type="signal peptide" evidence="4">
    <location>
        <begin position="1"/>
        <end position="38"/>
    </location>
</feature>
<protein>
    <recommendedName>
        <fullName evidence="5">Ig-like domain-containing protein</fullName>
    </recommendedName>
</protein>
<keyword evidence="7" id="KW-1185">Reference proteome</keyword>
<proteinExistence type="predicted"/>
<dbReference type="InterPro" id="IPR036179">
    <property type="entry name" value="Ig-like_dom_sf"/>
</dbReference>
<dbReference type="OMA" id="ISMRISY"/>
<dbReference type="Pfam" id="PF08205">
    <property type="entry name" value="C2-set_2"/>
    <property type="match status" value="1"/>
</dbReference>
<organism evidence="6 7">
    <name type="scientific">Neolamprologus brichardi</name>
    <name type="common">Fairy cichlid</name>
    <name type="synonym">Lamprologus brichardi</name>
    <dbReference type="NCBI Taxonomy" id="32507"/>
    <lineage>
        <taxon>Eukaryota</taxon>
        <taxon>Metazoa</taxon>
        <taxon>Chordata</taxon>
        <taxon>Craniata</taxon>
        <taxon>Vertebrata</taxon>
        <taxon>Euteleostomi</taxon>
        <taxon>Actinopterygii</taxon>
        <taxon>Neopterygii</taxon>
        <taxon>Teleostei</taxon>
        <taxon>Neoteleostei</taxon>
        <taxon>Acanthomorphata</taxon>
        <taxon>Ovalentaria</taxon>
        <taxon>Cichlomorphae</taxon>
        <taxon>Cichliformes</taxon>
        <taxon>Cichlidae</taxon>
        <taxon>African cichlids</taxon>
        <taxon>Pseudocrenilabrinae</taxon>
        <taxon>Lamprologini</taxon>
        <taxon>Neolamprologus</taxon>
    </lineage>
</organism>
<keyword evidence="2" id="KW-0472">Membrane</keyword>
<evidence type="ECO:0000256" key="1">
    <source>
        <dbReference type="ARBA" id="ARBA00022692"/>
    </source>
</evidence>
<dbReference type="PANTHER" id="PTHR46484">
    <property type="entry name" value="SI:CH211-171H4.5-RELATED"/>
    <property type="match status" value="1"/>
</dbReference>
<reference evidence="6" key="2">
    <citation type="submission" date="2025-09" db="UniProtKB">
        <authorList>
            <consortium name="Ensembl"/>
        </authorList>
    </citation>
    <scope>IDENTIFICATION</scope>
</reference>
<dbReference type="SUPFAM" id="SSF48726">
    <property type="entry name" value="Immunoglobulin"/>
    <property type="match status" value="2"/>
</dbReference>
<evidence type="ECO:0000256" key="3">
    <source>
        <dbReference type="ARBA" id="ARBA00023157"/>
    </source>
</evidence>
<dbReference type="PROSITE" id="PS50835">
    <property type="entry name" value="IG_LIKE"/>
    <property type="match status" value="1"/>
</dbReference>
<evidence type="ECO:0000256" key="2">
    <source>
        <dbReference type="ARBA" id="ARBA00022989"/>
    </source>
</evidence>
<keyword evidence="1" id="KW-0812">Transmembrane</keyword>
<evidence type="ECO:0000259" key="5">
    <source>
        <dbReference type="PROSITE" id="PS50835"/>
    </source>
</evidence>
<sequence length="305" mass="34151">MLVEECPPVAVCDHAGEGARLLWLCIILLLATEGPVFTQTRASSWTADVPSSVKGLRGSCVVIPCSYDYPAGEHQKVNIFTGISKTTERDQVIYHATESKILEQYGRRTNLVGNIREKNCSLMIQNLQEPDGGSFYFRIELEGYAKFSYLTKKVVISVTDQPNPISLSMKEEIKEGENVSASCSVSHSCPTYPPDFHWSHSGAQHDQTQKLHKGQWNSTSTLTFHSNRTDHNKPLQCTYTTVLLCFLFHEYLNKIDRSRAVTEKSKNCFDELSDASEKCNTMTNICSSGIVVISMRISYVGEEIC</sequence>
<dbReference type="Pfam" id="PF07686">
    <property type="entry name" value="V-set"/>
    <property type="match status" value="1"/>
</dbReference>
<name>A0A3Q4GQ56_NEOBR</name>
<dbReference type="Gene3D" id="2.60.40.10">
    <property type="entry name" value="Immunoglobulins"/>
    <property type="match status" value="2"/>
</dbReference>
<dbReference type="InterPro" id="IPR013783">
    <property type="entry name" value="Ig-like_fold"/>
</dbReference>